<name>A0A179B2E4_9ACTO</name>
<proteinExistence type="predicted"/>
<feature type="domain" description="ABC-type glycine betaine transport system substrate-binding" evidence="2">
    <location>
        <begin position="49"/>
        <end position="318"/>
    </location>
</feature>
<feature type="chain" id="PRO_5039098975" evidence="1">
    <location>
        <begin position="24"/>
        <end position="327"/>
    </location>
</feature>
<dbReference type="STRING" id="1823756.A4H34_09885"/>
<dbReference type="PROSITE" id="PS51257">
    <property type="entry name" value="PROKAR_LIPOPROTEIN"/>
    <property type="match status" value="1"/>
</dbReference>
<evidence type="ECO:0000259" key="2">
    <source>
        <dbReference type="Pfam" id="PF04069"/>
    </source>
</evidence>
<protein>
    <submittedName>
        <fullName evidence="3">Glycine/betaine ABC transporter substrate-binding protein</fullName>
    </submittedName>
</protein>
<dbReference type="InterPro" id="IPR007210">
    <property type="entry name" value="ABC_Gly_betaine_transp_sub-bd"/>
</dbReference>
<evidence type="ECO:0000256" key="1">
    <source>
        <dbReference type="SAM" id="SignalP"/>
    </source>
</evidence>
<dbReference type="AlphaFoldDB" id="A0A179B2E4"/>
<accession>A0A179B2E4</accession>
<evidence type="ECO:0000313" key="3">
    <source>
        <dbReference type="EMBL" id="OAP85393.1"/>
    </source>
</evidence>
<feature type="signal peptide" evidence="1">
    <location>
        <begin position="1"/>
        <end position="23"/>
    </location>
</feature>
<dbReference type="GO" id="GO:0043190">
    <property type="term" value="C:ATP-binding cassette (ABC) transporter complex"/>
    <property type="evidence" value="ECO:0007669"/>
    <property type="project" value="InterPro"/>
</dbReference>
<dbReference type="RefSeq" id="WP_064231980.1">
    <property type="nucleotide sequence ID" value="NZ_LVZK01000003.1"/>
</dbReference>
<dbReference type="CDD" id="cd13611">
    <property type="entry name" value="PBP2_YehZ"/>
    <property type="match status" value="1"/>
</dbReference>
<dbReference type="Gene3D" id="3.40.190.120">
    <property type="entry name" value="Osmoprotection protein (prox), domain 2"/>
    <property type="match status" value="1"/>
</dbReference>
<keyword evidence="1" id="KW-0732">Signal</keyword>
<evidence type="ECO:0000313" key="4">
    <source>
        <dbReference type="Proteomes" id="UP000078368"/>
    </source>
</evidence>
<dbReference type="GO" id="GO:0022857">
    <property type="term" value="F:transmembrane transporter activity"/>
    <property type="evidence" value="ECO:0007669"/>
    <property type="project" value="InterPro"/>
</dbReference>
<dbReference type="Gene3D" id="3.40.190.10">
    <property type="entry name" value="Periplasmic binding protein-like II"/>
    <property type="match status" value="1"/>
</dbReference>
<comment type="caution">
    <text evidence="3">The sequence shown here is derived from an EMBL/GenBank/DDBJ whole genome shotgun (WGS) entry which is preliminary data.</text>
</comment>
<gene>
    <name evidence="3" type="ORF">A4H34_09885</name>
</gene>
<dbReference type="Proteomes" id="UP000078368">
    <property type="component" value="Unassembled WGS sequence"/>
</dbReference>
<keyword evidence="4" id="KW-1185">Reference proteome</keyword>
<dbReference type="SUPFAM" id="SSF53850">
    <property type="entry name" value="Periplasmic binding protein-like II"/>
    <property type="match status" value="1"/>
</dbReference>
<dbReference type="Pfam" id="PF04069">
    <property type="entry name" value="OpuAC"/>
    <property type="match status" value="1"/>
</dbReference>
<sequence>MRAKRKGALALLTACLMSLTACGLQPSTSGIKPVGPGKIKPIPGAKGTKVTVGSKAFTEQLILGKIAVYTAEASGFDVVDMTSVPGSQPARQLMVNGKTNLGWEYTGTAWLTYMGHTRGMADQKAQWKAVSDQDRSNGITWGKPSKLNNTYALAVREEYAKEKRIEKLSDIAKLPPADRTLCVDAEFNSRTDGLNPLLSKYGIPRGSSNGVPERNVSVMDTGTIYTATDRGSCNFGEVFSTDGRIKSLNLRVLKDDLGFFPAYNVSPIYATSLVKKFPKLRAYFDQMAPLLTDDEMREMNLKVDVEGQDPSKVARDWLVSKGFITRK</sequence>
<organism evidence="3 4">
    <name type="scientific">Peptidiphaga gingivicola</name>
    <dbReference type="NCBI Taxonomy" id="2741497"/>
    <lineage>
        <taxon>Bacteria</taxon>
        <taxon>Bacillati</taxon>
        <taxon>Actinomycetota</taxon>
        <taxon>Actinomycetes</taxon>
        <taxon>Actinomycetales</taxon>
        <taxon>Actinomycetaceae</taxon>
        <taxon>Peptidiphaga</taxon>
    </lineage>
</organism>
<reference evidence="3 4" key="1">
    <citation type="submission" date="2016-04" db="EMBL/GenBank/DDBJ databases">
        <title>Peptidophaga gingivicola gen. nov., sp. nov., isolated from human subgingival plaque.</title>
        <authorList>
            <person name="Beall C.J."/>
            <person name="Mokrzan E.M."/>
            <person name="Griffen A.L."/>
            <person name="Leys E.J."/>
        </authorList>
    </citation>
    <scope>NUCLEOTIDE SEQUENCE [LARGE SCALE GENOMIC DNA]</scope>
    <source>
        <strain evidence="3 4">BA112</strain>
    </source>
</reference>
<dbReference type="EMBL" id="LVZK01000003">
    <property type="protein sequence ID" value="OAP85393.1"/>
    <property type="molecule type" value="Genomic_DNA"/>
</dbReference>